<protein>
    <recommendedName>
        <fullName evidence="3">IPT/TIG domain-containing protein</fullName>
    </recommendedName>
</protein>
<dbReference type="PROSITE" id="PS50012">
    <property type="entry name" value="RCC1_3"/>
    <property type="match status" value="6"/>
</dbReference>
<evidence type="ECO:0000259" key="3">
    <source>
        <dbReference type="SMART" id="SM00429"/>
    </source>
</evidence>
<dbReference type="InterPro" id="IPR002909">
    <property type="entry name" value="IPT_dom"/>
</dbReference>
<gene>
    <name evidence="4" type="ORF">GCM10009811_07390</name>
</gene>
<dbReference type="CDD" id="cd00102">
    <property type="entry name" value="IPT"/>
    <property type="match status" value="3"/>
</dbReference>
<comment type="caution">
    <text evidence="4">The sequence shown here is derived from an EMBL/GenBank/DDBJ whole genome shotgun (WGS) entry which is preliminary data.</text>
</comment>
<dbReference type="PANTHER" id="PTHR45982:SF1">
    <property type="entry name" value="REGULATOR OF CHROMOSOME CONDENSATION"/>
    <property type="match status" value="1"/>
</dbReference>
<proteinExistence type="predicted"/>
<dbReference type="EMBL" id="BAAAPO010000013">
    <property type="protein sequence ID" value="GAA1784693.1"/>
    <property type="molecule type" value="Genomic_DNA"/>
</dbReference>
<dbReference type="PRINTS" id="PR00633">
    <property type="entry name" value="RCCNDNSATION"/>
</dbReference>
<sequence length="749" mass="73848">MTTPPFRARPGRAVIGPVRLLVLLLLVTGLVSVQAGAADPPRTNGADLVSTRGAAAPTISKVWPNSGPPRGGQRVTMTGTGFVGVKRVLFGSVAGSAVKVISPSVLEVTSPAHPGGLVNIKVVTSGGTSAAGSASRYTYLAGPTVTAISPSSGPAEGGSSVSVTGKRFVGVTAVLFGSKPAARFTVSSSSMLTAIAPSGGGTVDLRVRTASGLSPIRTAARFTYVGEGPKATSVTPASGPAAGGTLVSIVGSGFIDAHAVTIGGAMAEFTIISANRIDATTPPGNPGQAPITVSTPSGTSSPLTFTYDVVGPVITALAPSSGPISGGTSVTIRGSGLASVQQVHFGAEPAASITAVDDTSLVAVAPAGAQGAVPVTVTTSVGTSTPSPTATFVYITESAAVAQVAAGSDHACALDVAGTVRCWGWNGFGQLGDGTTHSRTAPVAVTGLPIVTQLAAGGGSTCALTIDASLWCWGWNSFGQLGDGTTIDRSVPTKVAALDQVQQVTLGNGHGCALLAGDRPVCWGWNHYGQLGSGTTTSSPLPVAVVDAPAGIAQLSAGDEHSCARTAAGGLWCWGANHTGQLGDATTSPSARPTPVSGMSAGVEEVSAGLLHTCAIRDGAALCWGRNVAGQVGDGTMTRRLLPTVVAGMESGVVALSAGGASCALRSGGWCWGPNIFRGPGEGSDATSLLPAPVIGLPPDALDIRVGRDFACARTASGAAYCWGDNAQGQLGDGSTASRGSAAPILGLP</sequence>
<evidence type="ECO:0000313" key="4">
    <source>
        <dbReference type="EMBL" id="GAA1784693.1"/>
    </source>
</evidence>
<dbReference type="RefSeq" id="WP_344081500.1">
    <property type="nucleotide sequence ID" value="NZ_BAAAPO010000013.1"/>
</dbReference>
<dbReference type="InterPro" id="IPR009091">
    <property type="entry name" value="RCC1/BLIP-II"/>
</dbReference>
<evidence type="ECO:0000256" key="1">
    <source>
        <dbReference type="ARBA" id="ARBA00022658"/>
    </source>
</evidence>
<dbReference type="InterPro" id="IPR014756">
    <property type="entry name" value="Ig_E-set"/>
</dbReference>
<feature type="domain" description="IPT/TIG" evidence="3">
    <location>
        <begin position="311"/>
        <end position="395"/>
    </location>
</feature>
<dbReference type="Pfam" id="PF01833">
    <property type="entry name" value="TIG"/>
    <property type="match status" value="3"/>
</dbReference>
<feature type="domain" description="IPT/TIG" evidence="3">
    <location>
        <begin position="142"/>
        <end position="225"/>
    </location>
</feature>
<dbReference type="Proteomes" id="UP001499938">
    <property type="component" value="Unassembled WGS sequence"/>
</dbReference>
<keyword evidence="1" id="KW-0344">Guanine-nucleotide releasing factor</keyword>
<dbReference type="CDD" id="cd00603">
    <property type="entry name" value="IPT_PCSR"/>
    <property type="match status" value="1"/>
</dbReference>
<dbReference type="SUPFAM" id="SSF50985">
    <property type="entry name" value="RCC1/BLIP-II"/>
    <property type="match status" value="2"/>
</dbReference>
<dbReference type="SMART" id="SM00429">
    <property type="entry name" value="IPT"/>
    <property type="match status" value="4"/>
</dbReference>
<dbReference type="InterPro" id="IPR058923">
    <property type="entry name" value="RCC1-like_dom"/>
</dbReference>
<keyword evidence="5" id="KW-1185">Reference proteome</keyword>
<dbReference type="Pfam" id="PF00415">
    <property type="entry name" value="RCC1"/>
    <property type="match status" value="1"/>
</dbReference>
<accession>A0ABP4XIY8</accession>
<organism evidence="4 5">
    <name type="scientific">Nostocoides veronense</name>
    <dbReference type="NCBI Taxonomy" id="330836"/>
    <lineage>
        <taxon>Bacteria</taxon>
        <taxon>Bacillati</taxon>
        <taxon>Actinomycetota</taxon>
        <taxon>Actinomycetes</taxon>
        <taxon>Micrococcales</taxon>
        <taxon>Intrasporangiaceae</taxon>
        <taxon>Nostocoides</taxon>
    </lineage>
</organism>
<feature type="domain" description="IPT/TIG" evidence="3">
    <location>
        <begin position="228"/>
        <end position="308"/>
    </location>
</feature>
<evidence type="ECO:0000313" key="5">
    <source>
        <dbReference type="Proteomes" id="UP001499938"/>
    </source>
</evidence>
<dbReference type="PANTHER" id="PTHR45982">
    <property type="entry name" value="REGULATOR OF CHROMOSOME CONDENSATION"/>
    <property type="match status" value="1"/>
</dbReference>
<evidence type="ECO:0000256" key="2">
    <source>
        <dbReference type="ARBA" id="ARBA00022737"/>
    </source>
</evidence>
<dbReference type="InterPro" id="IPR013783">
    <property type="entry name" value="Ig-like_fold"/>
</dbReference>
<dbReference type="Pfam" id="PF25390">
    <property type="entry name" value="WD40_RLD"/>
    <property type="match status" value="1"/>
</dbReference>
<dbReference type="Gene3D" id="2.130.10.30">
    <property type="entry name" value="Regulator of chromosome condensation 1/beta-lactamase-inhibitor protein II"/>
    <property type="match status" value="2"/>
</dbReference>
<dbReference type="SUPFAM" id="SSF81296">
    <property type="entry name" value="E set domains"/>
    <property type="match status" value="4"/>
</dbReference>
<feature type="domain" description="IPT/TIG" evidence="3">
    <location>
        <begin position="56"/>
        <end position="140"/>
    </location>
</feature>
<dbReference type="Pfam" id="PF13540">
    <property type="entry name" value="RCC1_2"/>
    <property type="match status" value="1"/>
</dbReference>
<dbReference type="InterPro" id="IPR000408">
    <property type="entry name" value="Reg_chr_condens"/>
</dbReference>
<dbReference type="InterPro" id="IPR051553">
    <property type="entry name" value="Ran_GTPase-activating"/>
</dbReference>
<keyword evidence="2" id="KW-0677">Repeat</keyword>
<name>A0ABP4XIY8_9MICO</name>
<reference evidence="5" key="1">
    <citation type="journal article" date="2019" name="Int. J. Syst. Evol. Microbiol.">
        <title>The Global Catalogue of Microorganisms (GCM) 10K type strain sequencing project: providing services to taxonomists for standard genome sequencing and annotation.</title>
        <authorList>
            <consortium name="The Broad Institute Genomics Platform"/>
            <consortium name="The Broad Institute Genome Sequencing Center for Infectious Disease"/>
            <person name="Wu L."/>
            <person name="Ma J."/>
        </authorList>
    </citation>
    <scope>NUCLEOTIDE SEQUENCE [LARGE SCALE GENOMIC DNA]</scope>
    <source>
        <strain evidence="5">JCM 15592</strain>
    </source>
</reference>
<dbReference type="Gene3D" id="2.60.40.10">
    <property type="entry name" value="Immunoglobulins"/>
    <property type="match status" value="4"/>
</dbReference>